<feature type="chain" id="PRO_5043484854" evidence="2">
    <location>
        <begin position="24"/>
        <end position="262"/>
    </location>
</feature>
<dbReference type="EMBL" id="JAFNEN010000565">
    <property type="protein sequence ID" value="KAG8180399.1"/>
    <property type="molecule type" value="Genomic_DNA"/>
</dbReference>
<comment type="caution">
    <text evidence="3">The sequence shown here is derived from an EMBL/GenBank/DDBJ whole genome shotgun (WGS) entry which is preliminary data.</text>
</comment>
<organism evidence="3 4">
    <name type="scientific">Oedothorax gibbosus</name>
    <dbReference type="NCBI Taxonomy" id="931172"/>
    <lineage>
        <taxon>Eukaryota</taxon>
        <taxon>Metazoa</taxon>
        <taxon>Ecdysozoa</taxon>
        <taxon>Arthropoda</taxon>
        <taxon>Chelicerata</taxon>
        <taxon>Arachnida</taxon>
        <taxon>Araneae</taxon>
        <taxon>Araneomorphae</taxon>
        <taxon>Entelegynae</taxon>
        <taxon>Araneoidea</taxon>
        <taxon>Linyphiidae</taxon>
        <taxon>Erigoninae</taxon>
        <taxon>Oedothorax</taxon>
    </lineage>
</organism>
<protein>
    <submittedName>
        <fullName evidence="3">Uncharacterized protein</fullName>
    </submittedName>
</protein>
<keyword evidence="1" id="KW-0812">Transmembrane</keyword>
<evidence type="ECO:0000313" key="4">
    <source>
        <dbReference type="Proteomes" id="UP000827092"/>
    </source>
</evidence>
<feature type="signal peptide" evidence="2">
    <location>
        <begin position="1"/>
        <end position="23"/>
    </location>
</feature>
<gene>
    <name evidence="3" type="ORF">JTE90_025449</name>
</gene>
<evidence type="ECO:0000256" key="1">
    <source>
        <dbReference type="SAM" id="Phobius"/>
    </source>
</evidence>
<sequence>MGSLNFLFLLLLLLINTKRPVSSDCLYNIIYDKFFKPEITAVQLAPRNPKIYSPITAKNGIDDFTPKECTEESKFEPSKRNIPVEIVENTPDTLDIDKTIFEINERENRTNLEQLLERISPSVTAIPKPLFVIAVSFLVMAIIFYYLSRMNPRNIISDDTELCLDNLLQVKSKNSLEGHVSTKSNLLYFQKIVDEVKKSGNEDAEKYLTNDFLQVMSNYTYKLNDAEENDYSRYLTPEDLLQMGKYYYRCQSQHLRDNEAGG</sequence>
<proteinExistence type="predicted"/>
<keyword evidence="4" id="KW-1185">Reference proteome</keyword>
<dbReference type="AlphaFoldDB" id="A0AAV6U9S3"/>
<keyword evidence="1" id="KW-1133">Transmembrane helix</keyword>
<reference evidence="3 4" key="1">
    <citation type="journal article" date="2022" name="Nat. Ecol. Evol.">
        <title>A masculinizing supergene underlies an exaggerated male reproductive morph in a spider.</title>
        <authorList>
            <person name="Hendrickx F."/>
            <person name="De Corte Z."/>
            <person name="Sonet G."/>
            <person name="Van Belleghem S.M."/>
            <person name="Kostlbacher S."/>
            <person name="Vangestel C."/>
        </authorList>
    </citation>
    <scope>NUCLEOTIDE SEQUENCE [LARGE SCALE GENOMIC DNA]</scope>
    <source>
        <strain evidence="3">W744_W776</strain>
    </source>
</reference>
<feature type="transmembrane region" description="Helical" evidence="1">
    <location>
        <begin position="130"/>
        <end position="147"/>
    </location>
</feature>
<accession>A0AAV6U9S3</accession>
<keyword evidence="1" id="KW-0472">Membrane</keyword>
<evidence type="ECO:0000256" key="2">
    <source>
        <dbReference type="SAM" id="SignalP"/>
    </source>
</evidence>
<keyword evidence="2" id="KW-0732">Signal</keyword>
<evidence type="ECO:0000313" key="3">
    <source>
        <dbReference type="EMBL" id="KAG8180399.1"/>
    </source>
</evidence>
<name>A0AAV6U9S3_9ARAC</name>
<dbReference type="Proteomes" id="UP000827092">
    <property type="component" value="Unassembled WGS sequence"/>
</dbReference>